<proteinExistence type="inferred from homology"/>
<dbReference type="SUPFAM" id="SSF52096">
    <property type="entry name" value="ClpP/crotonase"/>
    <property type="match status" value="1"/>
</dbReference>
<keyword evidence="4" id="KW-1185">Reference proteome</keyword>
<dbReference type="GO" id="GO:0005739">
    <property type="term" value="C:mitochondrion"/>
    <property type="evidence" value="ECO:0007669"/>
    <property type="project" value="TreeGrafter"/>
</dbReference>
<evidence type="ECO:0000313" key="3">
    <source>
        <dbReference type="EMBL" id="CCO17961.1"/>
    </source>
</evidence>
<dbReference type="OrthoDB" id="410701at2759"/>
<comment type="similarity">
    <text evidence="1 2">Belongs to the enoyl-CoA hydratase/isomerase family.</text>
</comment>
<organism evidence="3 4">
    <name type="scientific">Bathycoccus prasinos</name>
    <dbReference type="NCBI Taxonomy" id="41875"/>
    <lineage>
        <taxon>Eukaryota</taxon>
        <taxon>Viridiplantae</taxon>
        <taxon>Chlorophyta</taxon>
        <taxon>Mamiellophyceae</taxon>
        <taxon>Mamiellales</taxon>
        <taxon>Bathycoccaceae</taxon>
        <taxon>Bathycoccus</taxon>
    </lineage>
</organism>
<gene>
    <name evidence="3" type="ORF">Bathy08g01560</name>
</gene>
<name>K8EIW9_9CHLO</name>
<dbReference type="CDD" id="cd06558">
    <property type="entry name" value="crotonase-like"/>
    <property type="match status" value="1"/>
</dbReference>
<dbReference type="STRING" id="41875.K8EIW9"/>
<accession>K8EIW9</accession>
<dbReference type="KEGG" id="bpg:Bathy08g01560"/>
<dbReference type="GeneID" id="19014135"/>
<evidence type="ECO:0000313" key="4">
    <source>
        <dbReference type="Proteomes" id="UP000198341"/>
    </source>
</evidence>
<dbReference type="EMBL" id="FO082271">
    <property type="protein sequence ID" value="CCO17961.1"/>
    <property type="molecule type" value="Genomic_DNA"/>
</dbReference>
<dbReference type="InterPro" id="IPR029045">
    <property type="entry name" value="ClpP/crotonase-like_dom_sf"/>
</dbReference>
<evidence type="ECO:0000256" key="2">
    <source>
        <dbReference type="RuleBase" id="RU003707"/>
    </source>
</evidence>
<dbReference type="AlphaFoldDB" id="K8EIW9"/>
<dbReference type="InterPro" id="IPR001753">
    <property type="entry name" value="Enoyl-CoA_hydra/iso"/>
</dbReference>
<reference evidence="3 4" key="1">
    <citation type="submission" date="2011-10" db="EMBL/GenBank/DDBJ databases">
        <authorList>
            <person name="Genoscope - CEA"/>
        </authorList>
    </citation>
    <scope>NUCLEOTIDE SEQUENCE [LARGE SCALE GENOMIC DNA]</scope>
    <source>
        <strain evidence="3 4">RCC 1105</strain>
    </source>
</reference>
<dbReference type="RefSeq" id="XP_007511840.1">
    <property type="nucleotide sequence ID" value="XM_007511778.1"/>
</dbReference>
<dbReference type="eggNOG" id="KOG1683">
    <property type="taxonomic scope" value="Eukaryota"/>
</dbReference>
<dbReference type="PANTHER" id="PTHR11941">
    <property type="entry name" value="ENOYL-COA HYDRATASE-RELATED"/>
    <property type="match status" value="1"/>
</dbReference>
<dbReference type="InterPro" id="IPR018376">
    <property type="entry name" value="Enoyl-CoA_hyd/isom_CS"/>
</dbReference>
<dbReference type="Pfam" id="PF00378">
    <property type="entry name" value="ECH_1"/>
    <property type="match status" value="1"/>
</dbReference>
<dbReference type="PROSITE" id="PS00166">
    <property type="entry name" value="ENOYL_COA_HYDRATASE"/>
    <property type="match status" value="1"/>
</dbReference>
<dbReference type="Proteomes" id="UP000198341">
    <property type="component" value="Chromosome 8"/>
</dbReference>
<dbReference type="GO" id="GO:0006635">
    <property type="term" value="P:fatty acid beta-oxidation"/>
    <property type="evidence" value="ECO:0007669"/>
    <property type="project" value="TreeGrafter"/>
</dbReference>
<dbReference type="GO" id="GO:0016853">
    <property type="term" value="F:isomerase activity"/>
    <property type="evidence" value="ECO:0007669"/>
    <property type="project" value="UniProtKB-KW"/>
</dbReference>
<keyword evidence="3" id="KW-0413">Isomerase</keyword>
<protein>
    <submittedName>
        <fullName evidence="3">3,2-trans-enoyl-CoA isomerase, mitochondrial</fullName>
    </submittedName>
</protein>
<dbReference type="PANTHER" id="PTHR11941:SF45">
    <property type="entry name" value="ENOYL-COA DELTA ISOMERASE 1, MITOCHONDRIAL"/>
    <property type="match status" value="1"/>
</dbReference>
<dbReference type="Gene3D" id="3.90.226.10">
    <property type="entry name" value="2-enoyl-CoA Hydratase, Chain A, domain 1"/>
    <property type="match status" value="1"/>
</dbReference>
<evidence type="ECO:0000256" key="1">
    <source>
        <dbReference type="ARBA" id="ARBA00005254"/>
    </source>
</evidence>
<sequence length="280" mass="31149">MSGPLVPPKVTVSFAKEEETIAIVSLLSEPANAMDLQFWTELHSALVHIESNPKTRVLIFLSKLKRDIFTAGNDIKELYAPETTAKRYEKFWRVQTTFLTRLLVSPLVTIAGIRGACPAGGAMLSLCCDYRVQTTHKTSSFGLNEVMLGIPVPKFWALRFCEVTLSKALGEKLLLQGALAKPSEALRYGLIDEVCEEGMLEKRVMEIAEKMKRLPRDGYAKTKINLRGAFAEEWYRYGCEEEAKDGFRMLCEPTIVKQLKRVLDGLRGGGGGGQKASSKL</sequence>